<dbReference type="AlphaFoldDB" id="A0A1M6NP20"/>
<evidence type="ECO:0000313" key="1">
    <source>
        <dbReference type="EMBL" id="SHJ97366.1"/>
    </source>
</evidence>
<gene>
    <name evidence="1" type="ORF">SAMN02745244_03682</name>
</gene>
<protein>
    <submittedName>
        <fullName evidence="1">Uncharacterized protein</fullName>
    </submittedName>
</protein>
<proteinExistence type="predicted"/>
<evidence type="ECO:0000313" key="2">
    <source>
        <dbReference type="Proteomes" id="UP000184512"/>
    </source>
</evidence>
<keyword evidence="2" id="KW-1185">Reference proteome</keyword>
<accession>A0A1M6NP20</accession>
<sequence length="341" mass="37268">MSFIFLLTGVQLPQLAASTLAERAGDYGALAAAAAAASAEVQEAVSSVAADNQGSTTDAFLANTQGSGSAAEHLTQLSEAAARTQEVFVVAATRLATCKVAMKSIAKAAEQPFLRELLNPNLAQGRIRQIQIVAAARRRLVAVESSTTSVIDAAFAGLMLPSPFAVEYYTAVPPEIADAWDDLSVEQKRRLMQLLADQQADRLGIPRTTIEFYNDPSDTSMGVRTGDGKLRINEAYYDSPDMIGVPVHEMQHMAQYVYMDEYDDIARDPEYLDDVLAGRVPDPLQEQYGVSTEDVQRLKEGNASHVRDKGYWERPVEIDARRSGDRFTDGLTIQEFEELVK</sequence>
<dbReference type="STRING" id="1123357.SAMN02745244_03682"/>
<reference evidence="1 2" key="1">
    <citation type="submission" date="2016-11" db="EMBL/GenBank/DDBJ databases">
        <authorList>
            <person name="Jaros S."/>
            <person name="Januszkiewicz K."/>
            <person name="Wedrychowicz H."/>
        </authorList>
    </citation>
    <scope>NUCLEOTIDE SEQUENCE [LARGE SCALE GENOMIC DNA]</scope>
    <source>
        <strain evidence="1 2">DSM 12906</strain>
    </source>
</reference>
<dbReference type="RefSeq" id="WP_073191456.1">
    <property type="nucleotide sequence ID" value="NZ_FQZG01000122.1"/>
</dbReference>
<organism evidence="1 2">
    <name type="scientific">Tessaracoccus bendigoensis DSM 12906</name>
    <dbReference type="NCBI Taxonomy" id="1123357"/>
    <lineage>
        <taxon>Bacteria</taxon>
        <taxon>Bacillati</taxon>
        <taxon>Actinomycetota</taxon>
        <taxon>Actinomycetes</taxon>
        <taxon>Propionibacteriales</taxon>
        <taxon>Propionibacteriaceae</taxon>
        <taxon>Tessaracoccus</taxon>
    </lineage>
</organism>
<dbReference type="EMBL" id="FQZG01000122">
    <property type="protein sequence ID" value="SHJ97366.1"/>
    <property type="molecule type" value="Genomic_DNA"/>
</dbReference>
<dbReference type="OrthoDB" id="3730357at2"/>
<dbReference type="Proteomes" id="UP000184512">
    <property type="component" value="Unassembled WGS sequence"/>
</dbReference>
<name>A0A1M6NP20_9ACTN</name>